<evidence type="ECO:0000256" key="1">
    <source>
        <dbReference type="ARBA" id="ARBA00022801"/>
    </source>
</evidence>
<evidence type="ECO:0000259" key="2">
    <source>
        <dbReference type="Pfam" id="PF05089"/>
    </source>
</evidence>
<keyword evidence="6" id="KW-1185">Reference proteome</keyword>
<dbReference type="Pfam" id="PF12972">
    <property type="entry name" value="NAGLU_C"/>
    <property type="match status" value="1"/>
</dbReference>
<dbReference type="InterPro" id="IPR024732">
    <property type="entry name" value="NAGLU_C"/>
</dbReference>
<dbReference type="Pfam" id="PF05089">
    <property type="entry name" value="NAGLU"/>
    <property type="match status" value="1"/>
</dbReference>
<evidence type="ECO:0000259" key="3">
    <source>
        <dbReference type="Pfam" id="PF12971"/>
    </source>
</evidence>
<dbReference type="OrthoDB" id="179563at2"/>
<dbReference type="Gene3D" id="3.30.379.10">
    <property type="entry name" value="Chitobiase/beta-hexosaminidase domain 2-like"/>
    <property type="match status" value="1"/>
</dbReference>
<dbReference type="InterPro" id="IPR024733">
    <property type="entry name" value="NAGLU_tim-barrel"/>
</dbReference>
<sequence>MQNQFFHRGFLSIIFVSVMITSSISQTFSPLQKLIDRRFPAMKGKVYFEKISIFGEDTANYFVKNNQLNIAANTINAASYALYDYVKKYCHSSLSHTGDNVQIPKVLPETNISIGVHAVYPLRYALNYCTYNYTMSFWTWQQWEKELDWMSLNGVNLMLAPIGTEAVWQKTLQQLGVSDKEIRDFIPGPAFNAWWLMGNLEGWGGPVSDAMINHWASLQKRILIRMSELGINPVIQGFEGIVPSTLKDHYPKSNIIDQGTWCGFQRPAVLVATDPLFKKIAKLYYSNFKALYGNGFKYLGGDLFHEGGRTNSIDLVEEAKLVQQNMQQNFPNATWVLQGWQDNPKVKMMAGLNPEHTLIIDLLGDRTETWLQRNQYGNFPWIWSTISNFGGRTTTGGTLMRVLTEPKKAERIFGKKCTLKGTGIIPEGIENNAIIYQWALDGAWHKTVPSIEHKLADFITARYGENNKDLNEAWQYLLQTIYDGREPGIQGGQGGYESIFCARPDTSSIGSASSWGPTKLWFDPELLTQAALYLSKAAPLFKKVPAFQYDLVDTWRQVINLQARDVYTLLMQAFKQRNKLAFEKNKEIFIQLLLLQNKWLGTNENFRVGKWVNEAKSLLLNEADKKLCELNARTQITYWGPDDAKTSLHEYANKEWQGILKDLYLQQWEKLFAFEEAEIDGKPIAYPDFFAIEKEWSEQRNTYNSAPEGDTETMLPQLIKLVSQPLETDNKKSINFFNDK</sequence>
<dbReference type="Gene3D" id="3.20.20.80">
    <property type="entry name" value="Glycosidases"/>
    <property type="match status" value="1"/>
</dbReference>
<accession>A0A386HT87</accession>
<dbReference type="GO" id="GO:0016787">
    <property type="term" value="F:hydrolase activity"/>
    <property type="evidence" value="ECO:0007669"/>
    <property type="project" value="UniProtKB-KW"/>
</dbReference>
<feature type="domain" description="Alpha-N-acetylglucosaminidase N-terminal" evidence="3">
    <location>
        <begin position="30"/>
        <end position="108"/>
    </location>
</feature>
<evidence type="ECO:0000313" key="6">
    <source>
        <dbReference type="Proteomes" id="UP000266118"/>
    </source>
</evidence>
<reference evidence="5 6" key="1">
    <citation type="submission" date="2018-09" db="EMBL/GenBank/DDBJ databases">
        <title>Arachidicoccus sp. nov., a bacterium isolated from soil.</title>
        <authorList>
            <person name="Weon H.-Y."/>
            <person name="Kwon S.-W."/>
            <person name="Lee S.A."/>
        </authorList>
    </citation>
    <scope>NUCLEOTIDE SEQUENCE [LARGE SCALE GENOMIC DNA]</scope>
    <source>
        <strain evidence="5 6">KIS59-12</strain>
    </source>
</reference>
<dbReference type="PANTHER" id="PTHR12872">
    <property type="entry name" value="ALPHA-N-ACETYLGLUCOSAMINIDASE"/>
    <property type="match status" value="1"/>
</dbReference>
<protein>
    <submittedName>
        <fullName evidence="5">Alpha-N-acetylglucosaminidase</fullName>
    </submittedName>
</protein>
<dbReference type="Pfam" id="PF12971">
    <property type="entry name" value="NAGLU_N"/>
    <property type="match status" value="1"/>
</dbReference>
<dbReference type="AlphaFoldDB" id="A0A386HT87"/>
<proteinExistence type="predicted"/>
<feature type="domain" description="Alpha-N-acetylglucosaminidase C-terminal" evidence="4">
    <location>
        <begin position="456"/>
        <end position="719"/>
    </location>
</feature>
<gene>
    <name evidence="5" type="ORF">D6B99_16600</name>
</gene>
<dbReference type="Proteomes" id="UP000266118">
    <property type="component" value="Chromosome"/>
</dbReference>
<dbReference type="Gene3D" id="1.20.120.670">
    <property type="entry name" value="N-acetyl-b-d-glucoasminidase"/>
    <property type="match status" value="1"/>
</dbReference>
<dbReference type="InterPro" id="IPR024240">
    <property type="entry name" value="NAGLU_N"/>
</dbReference>
<dbReference type="PANTHER" id="PTHR12872:SF1">
    <property type="entry name" value="ALPHA-N-ACETYLGLUCOSAMINIDASE"/>
    <property type="match status" value="1"/>
</dbReference>
<evidence type="ECO:0000313" key="5">
    <source>
        <dbReference type="EMBL" id="AYD49095.1"/>
    </source>
</evidence>
<name>A0A386HT87_9BACT</name>
<dbReference type="EMBL" id="CP032489">
    <property type="protein sequence ID" value="AYD49095.1"/>
    <property type="molecule type" value="Genomic_DNA"/>
</dbReference>
<keyword evidence="1" id="KW-0378">Hydrolase</keyword>
<organism evidence="5 6">
    <name type="scientific">Arachidicoccus soli</name>
    <dbReference type="NCBI Taxonomy" id="2341117"/>
    <lineage>
        <taxon>Bacteria</taxon>
        <taxon>Pseudomonadati</taxon>
        <taxon>Bacteroidota</taxon>
        <taxon>Chitinophagia</taxon>
        <taxon>Chitinophagales</taxon>
        <taxon>Chitinophagaceae</taxon>
        <taxon>Arachidicoccus</taxon>
    </lineage>
</organism>
<evidence type="ECO:0000259" key="4">
    <source>
        <dbReference type="Pfam" id="PF12972"/>
    </source>
</evidence>
<dbReference type="InterPro" id="IPR007781">
    <property type="entry name" value="NAGLU"/>
</dbReference>
<dbReference type="InterPro" id="IPR029018">
    <property type="entry name" value="Hex-like_dom2"/>
</dbReference>
<feature type="domain" description="Alpha-N-acetylglucosaminidase tim-barrel" evidence="2">
    <location>
        <begin position="123"/>
        <end position="445"/>
    </location>
</feature>
<dbReference type="KEGG" id="ark:D6B99_16600"/>
<dbReference type="RefSeq" id="WP_119990488.1">
    <property type="nucleotide sequence ID" value="NZ_CP032489.1"/>
</dbReference>
<dbReference type="GO" id="GO:0005975">
    <property type="term" value="P:carbohydrate metabolic process"/>
    <property type="evidence" value="ECO:0007669"/>
    <property type="project" value="UniProtKB-ARBA"/>
</dbReference>